<comment type="caution">
    <text evidence="1">The sequence shown here is derived from an EMBL/GenBank/DDBJ whole genome shotgun (WGS) entry which is preliminary data.</text>
</comment>
<keyword evidence="2" id="KW-1185">Reference proteome</keyword>
<protein>
    <submittedName>
        <fullName evidence="1">Uncharacterized protein</fullName>
    </submittedName>
</protein>
<sequence>MAYDVAPSLRDSGDVVQAFAAQQPHRLASVGQGRAPGPAQGRAEVQHGIGVDSVARVRPVGDDIYRGVGGSVDDGHAGTNRTTAGVGMALSAPHHEGFLLRRLAVFPLMFRNEDSEQGLPLKSDRRSKFRFHRLRFNGVTTVMPDSHGRPRSRGSCAARTCSSSCRELPPKRVGRVVLQSLFQAEALLALPSHSKSGIPVLAQWYAPQESTFLHGSKLPEVAKDDDQRDAAKVFAGLPEPAELLVDGVERPRAIPVTRAAALLETAHLSQVPLHVFQLDPAAFAIADHADNSLLHGEVFVKDSQNTDKIPVAARRRFTPAEPPSSPASGWIGGGMSARSIPFTVTLVGTSL</sequence>
<accession>A0A8K0TJD7</accession>
<gene>
    <name evidence="1" type="ORF">B0T11DRAFT_298820</name>
</gene>
<reference evidence="1" key="1">
    <citation type="journal article" date="2021" name="Nat. Commun.">
        <title>Genetic determinants of endophytism in the Arabidopsis root mycobiome.</title>
        <authorList>
            <person name="Mesny F."/>
            <person name="Miyauchi S."/>
            <person name="Thiergart T."/>
            <person name="Pickel B."/>
            <person name="Atanasova L."/>
            <person name="Karlsson M."/>
            <person name="Huettel B."/>
            <person name="Barry K.W."/>
            <person name="Haridas S."/>
            <person name="Chen C."/>
            <person name="Bauer D."/>
            <person name="Andreopoulos W."/>
            <person name="Pangilinan J."/>
            <person name="LaButti K."/>
            <person name="Riley R."/>
            <person name="Lipzen A."/>
            <person name="Clum A."/>
            <person name="Drula E."/>
            <person name="Henrissat B."/>
            <person name="Kohler A."/>
            <person name="Grigoriev I.V."/>
            <person name="Martin F.M."/>
            <person name="Hacquard S."/>
        </authorList>
    </citation>
    <scope>NUCLEOTIDE SEQUENCE</scope>
    <source>
        <strain evidence="1">MPI-CAGE-AT-0016</strain>
    </source>
</reference>
<dbReference type="EMBL" id="JAGPXD010000003">
    <property type="protein sequence ID" value="KAH7363580.1"/>
    <property type="molecule type" value="Genomic_DNA"/>
</dbReference>
<organism evidence="1 2">
    <name type="scientific">Plectosphaerella cucumerina</name>
    <dbReference type="NCBI Taxonomy" id="40658"/>
    <lineage>
        <taxon>Eukaryota</taxon>
        <taxon>Fungi</taxon>
        <taxon>Dikarya</taxon>
        <taxon>Ascomycota</taxon>
        <taxon>Pezizomycotina</taxon>
        <taxon>Sordariomycetes</taxon>
        <taxon>Hypocreomycetidae</taxon>
        <taxon>Glomerellales</taxon>
        <taxon>Plectosphaerellaceae</taxon>
        <taxon>Plectosphaerella</taxon>
    </lineage>
</organism>
<dbReference type="AlphaFoldDB" id="A0A8K0TJD7"/>
<name>A0A8K0TJD7_9PEZI</name>
<dbReference type="Proteomes" id="UP000813385">
    <property type="component" value="Unassembled WGS sequence"/>
</dbReference>
<evidence type="ECO:0000313" key="2">
    <source>
        <dbReference type="Proteomes" id="UP000813385"/>
    </source>
</evidence>
<proteinExistence type="predicted"/>
<evidence type="ECO:0000313" key="1">
    <source>
        <dbReference type="EMBL" id="KAH7363580.1"/>
    </source>
</evidence>